<evidence type="ECO:0000256" key="11">
    <source>
        <dbReference type="PROSITE-ProRule" id="PRU01263"/>
    </source>
</evidence>
<evidence type="ECO:0000256" key="6">
    <source>
        <dbReference type="ARBA" id="ARBA00023015"/>
    </source>
</evidence>
<keyword evidence="9" id="KW-0539">Nucleus</keyword>
<evidence type="ECO:0000256" key="12">
    <source>
        <dbReference type="SAM" id="MobiDB-lite"/>
    </source>
</evidence>
<dbReference type="FunFam" id="3.30.160.60:FF:000671">
    <property type="entry name" value="Zinc finger protein 26"/>
    <property type="match status" value="1"/>
</dbReference>
<keyword evidence="16" id="KW-1185">Reference proteome</keyword>
<keyword evidence="6" id="KW-0805">Transcription regulation</keyword>
<gene>
    <name evidence="15" type="ORF">L798_02103</name>
</gene>
<dbReference type="SMART" id="SM00868">
    <property type="entry name" value="zf-AD"/>
    <property type="match status" value="1"/>
</dbReference>
<dbReference type="FunFam" id="3.30.160.60:FF:000325">
    <property type="entry name" value="ZFP90 zinc finger protein"/>
    <property type="match status" value="1"/>
</dbReference>
<feature type="domain" description="C2H2-type" evidence="13">
    <location>
        <begin position="385"/>
        <end position="412"/>
    </location>
</feature>
<dbReference type="Pfam" id="PF07776">
    <property type="entry name" value="zf-AD"/>
    <property type="match status" value="1"/>
</dbReference>
<feature type="domain" description="ZAD" evidence="14">
    <location>
        <begin position="4"/>
        <end position="79"/>
    </location>
</feature>
<keyword evidence="3" id="KW-0677">Repeat</keyword>
<keyword evidence="5 11" id="KW-0862">Zinc</keyword>
<dbReference type="Gene3D" id="3.30.160.60">
    <property type="entry name" value="Classic Zinc Finger"/>
    <property type="match status" value="9"/>
</dbReference>
<dbReference type="PROSITE" id="PS51915">
    <property type="entry name" value="ZAD"/>
    <property type="match status" value="1"/>
</dbReference>
<evidence type="ECO:0000256" key="3">
    <source>
        <dbReference type="ARBA" id="ARBA00022737"/>
    </source>
</evidence>
<protein>
    <submittedName>
        <fullName evidence="15">Uncharacterized protein</fullName>
    </submittedName>
</protein>
<dbReference type="InterPro" id="IPR013087">
    <property type="entry name" value="Znf_C2H2_type"/>
</dbReference>
<dbReference type="InterPro" id="IPR036236">
    <property type="entry name" value="Znf_C2H2_sf"/>
</dbReference>
<dbReference type="Pfam" id="PF13912">
    <property type="entry name" value="zf-C2H2_6"/>
    <property type="match status" value="1"/>
</dbReference>
<evidence type="ECO:0000256" key="9">
    <source>
        <dbReference type="ARBA" id="ARBA00023242"/>
    </source>
</evidence>
<feature type="binding site" evidence="11">
    <location>
        <position position="6"/>
    </location>
    <ligand>
        <name>Zn(2+)</name>
        <dbReference type="ChEBI" id="CHEBI:29105"/>
    </ligand>
</feature>
<feature type="domain" description="C2H2-type" evidence="13">
    <location>
        <begin position="244"/>
        <end position="271"/>
    </location>
</feature>
<dbReference type="GO" id="GO:0000978">
    <property type="term" value="F:RNA polymerase II cis-regulatory region sequence-specific DNA binding"/>
    <property type="evidence" value="ECO:0007669"/>
    <property type="project" value="TreeGrafter"/>
</dbReference>
<sequence length="511" mass="58198">MVNKLCRLCAKEKEKGFEIYQAEGLKLNLSSKITRCLQIRVYPEDVLPKMVCIDCCLKLNQSCEFIETSSQAQTLLQMTVGAQKGTTVEGPQNLQDAKDFVECILLENSVQHELLPPQQQPGNEGEREEVLKPTRRRSQLYDEDFNKFKGNGVQMSDTADTIKGPETDLPGKASLRQRVRLEDCYTWQCTDCPTVLATLQELKDHHHLVHDQAVHFQCVECAKVYTVYKKFTRHVRLHRNHGNYRCRDCGKSFSSKQAMENHAVLHSDARPHSCSDCGKTFRQIGSLYSHRHVHQADQNGFSCSTCGKLLLSQQSLEVHRKTHSGVRDYTCDACGKSFAVKQGLVYHMMSHSGERPHCCHLCGKRCKTVYLLNKHVATHSNVKVHQCDVCGKQFRESGTLKLHTRIHTGARPYCCEFCGRHFRFQGVYVIHKRQHTGERPYSCGECKRDFTNWANYNKHTKCCHGGKCRSTLALAEDQHPPACNYSSANNKQNVHMSQITDTSTPVTSYRL</sequence>
<dbReference type="FunFam" id="3.30.160.60:FF:000065">
    <property type="entry name" value="B-cell CLL/lymphoma 6, member B"/>
    <property type="match status" value="1"/>
</dbReference>
<dbReference type="eggNOG" id="KOG1721">
    <property type="taxonomic scope" value="Eukaryota"/>
</dbReference>
<dbReference type="GO" id="GO:0005634">
    <property type="term" value="C:nucleus"/>
    <property type="evidence" value="ECO:0007669"/>
    <property type="project" value="UniProtKB-SubCell"/>
</dbReference>
<dbReference type="PROSITE" id="PS50157">
    <property type="entry name" value="ZINC_FINGER_C2H2_2"/>
    <property type="match status" value="8"/>
</dbReference>
<organism evidence="15 16">
    <name type="scientific">Zootermopsis nevadensis</name>
    <name type="common">Dampwood termite</name>
    <dbReference type="NCBI Taxonomy" id="136037"/>
    <lineage>
        <taxon>Eukaryota</taxon>
        <taxon>Metazoa</taxon>
        <taxon>Ecdysozoa</taxon>
        <taxon>Arthropoda</taxon>
        <taxon>Hexapoda</taxon>
        <taxon>Insecta</taxon>
        <taxon>Pterygota</taxon>
        <taxon>Neoptera</taxon>
        <taxon>Polyneoptera</taxon>
        <taxon>Dictyoptera</taxon>
        <taxon>Blattodea</taxon>
        <taxon>Blattoidea</taxon>
        <taxon>Termitoidae</taxon>
        <taxon>Termopsidae</taxon>
        <taxon>Zootermopsis</taxon>
    </lineage>
</organism>
<keyword evidence="2 11" id="KW-0479">Metal-binding</keyword>
<evidence type="ECO:0000256" key="4">
    <source>
        <dbReference type="ARBA" id="ARBA00022771"/>
    </source>
</evidence>
<evidence type="ECO:0000256" key="2">
    <source>
        <dbReference type="ARBA" id="ARBA00022723"/>
    </source>
</evidence>
<evidence type="ECO:0000256" key="1">
    <source>
        <dbReference type="ARBA" id="ARBA00004123"/>
    </source>
</evidence>
<evidence type="ECO:0000313" key="16">
    <source>
        <dbReference type="Proteomes" id="UP000027135"/>
    </source>
</evidence>
<feature type="region of interest" description="Disordered" evidence="12">
    <location>
        <begin position="115"/>
        <end position="136"/>
    </location>
</feature>
<evidence type="ECO:0000256" key="8">
    <source>
        <dbReference type="ARBA" id="ARBA00023163"/>
    </source>
</evidence>
<dbReference type="EMBL" id="KK852521">
    <property type="protein sequence ID" value="KDR22139.1"/>
    <property type="molecule type" value="Genomic_DNA"/>
</dbReference>
<dbReference type="SMART" id="SM00355">
    <property type="entry name" value="ZnF_C2H2"/>
    <property type="match status" value="10"/>
</dbReference>
<evidence type="ECO:0000256" key="5">
    <source>
        <dbReference type="ARBA" id="ARBA00022833"/>
    </source>
</evidence>
<dbReference type="PANTHER" id="PTHR23226:SF416">
    <property type="entry name" value="FI01424P"/>
    <property type="match status" value="1"/>
</dbReference>
<dbReference type="PANTHER" id="PTHR23226">
    <property type="entry name" value="ZINC FINGER AND SCAN DOMAIN-CONTAINING"/>
    <property type="match status" value="1"/>
</dbReference>
<evidence type="ECO:0000259" key="13">
    <source>
        <dbReference type="PROSITE" id="PS50157"/>
    </source>
</evidence>
<feature type="domain" description="C2H2-type" evidence="13">
    <location>
        <begin position="441"/>
        <end position="469"/>
    </location>
</feature>
<feature type="binding site" evidence="11">
    <location>
        <position position="55"/>
    </location>
    <ligand>
        <name>Zn(2+)</name>
        <dbReference type="ChEBI" id="CHEBI:29105"/>
    </ligand>
</feature>
<evidence type="ECO:0000313" key="15">
    <source>
        <dbReference type="EMBL" id="KDR22139.1"/>
    </source>
</evidence>
<dbReference type="GO" id="GO:0000981">
    <property type="term" value="F:DNA-binding transcription factor activity, RNA polymerase II-specific"/>
    <property type="evidence" value="ECO:0007669"/>
    <property type="project" value="TreeGrafter"/>
</dbReference>
<feature type="binding site" evidence="11">
    <location>
        <position position="9"/>
    </location>
    <ligand>
        <name>Zn(2+)</name>
        <dbReference type="ChEBI" id="CHEBI:29105"/>
    </ligand>
</feature>
<evidence type="ECO:0000256" key="10">
    <source>
        <dbReference type="PROSITE-ProRule" id="PRU00042"/>
    </source>
</evidence>
<dbReference type="InParanoid" id="A0A067RQY6"/>
<comment type="subcellular location">
    <subcellularLocation>
        <location evidence="1">Nucleus</location>
    </subcellularLocation>
</comment>
<keyword evidence="8" id="KW-0804">Transcription</keyword>
<proteinExistence type="predicted"/>
<dbReference type="Pfam" id="PF13894">
    <property type="entry name" value="zf-C2H2_4"/>
    <property type="match status" value="1"/>
</dbReference>
<dbReference type="Gene3D" id="3.40.1800.20">
    <property type="match status" value="1"/>
</dbReference>
<feature type="domain" description="C2H2-type" evidence="13">
    <location>
        <begin position="329"/>
        <end position="356"/>
    </location>
</feature>
<dbReference type="InterPro" id="IPR012934">
    <property type="entry name" value="Znf_AD"/>
</dbReference>
<keyword evidence="7" id="KW-0238">DNA-binding</keyword>
<evidence type="ECO:0000259" key="14">
    <source>
        <dbReference type="PROSITE" id="PS51915"/>
    </source>
</evidence>
<dbReference type="PROSITE" id="PS00028">
    <property type="entry name" value="ZINC_FINGER_C2H2_1"/>
    <property type="match status" value="8"/>
</dbReference>
<feature type="domain" description="C2H2-type" evidence="13">
    <location>
        <begin position="301"/>
        <end position="328"/>
    </location>
</feature>
<dbReference type="Proteomes" id="UP000027135">
    <property type="component" value="Unassembled WGS sequence"/>
</dbReference>
<name>A0A067RQY6_ZOONE</name>
<accession>A0A067RQY6</accession>
<feature type="binding site" evidence="11">
    <location>
        <position position="52"/>
    </location>
    <ligand>
        <name>Zn(2+)</name>
        <dbReference type="ChEBI" id="CHEBI:29105"/>
    </ligand>
</feature>
<dbReference type="FunFam" id="3.30.160.60:FF:000765">
    <property type="entry name" value="Zinc finger 45-like"/>
    <property type="match status" value="1"/>
</dbReference>
<dbReference type="GO" id="GO:0008270">
    <property type="term" value="F:zinc ion binding"/>
    <property type="evidence" value="ECO:0007669"/>
    <property type="project" value="UniProtKB-UniRule"/>
</dbReference>
<feature type="domain" description="C2H2-type" evidence="13">
    <location>
        <begin position="216"/>
        <end position="243"/>
    </location>
</feature>
<feature type="domain" description="C2H2-type" evidence="13">
    <location>
        <begin position="413"/>
        <end position="440"/>
    </location>
</feature>
<feature type="domain" description="C2H2-type" evidence="13">
    <location>
        <begin position="272"/>
        <end position="299"/>
    </location>
</feature>
<reference evidence="15 16" key="1">
    <citation type="journal article" date="2014" name="Nat. Commun.">
        <title>Molecular traces of alternative social organization in a termite genome.</title>
        <authorList>
            <person name="Terrapon N."/>
            <person name="Li C."/>
            <person name="Robertson H.M."/>
            <person name="Ji L."/>
            <person name="Meng X."/>
            <person name="Booth W."/>
            <person name="Chen Z."/>
            <person name="Childers C.P."/>
            <person name="Glastad K.M."/>
            <person name="Gokhale K."/>
            <person name="Gowin J."/>
            <person name="Gronenberg W."/>
            <person name="Hermansen R.A."/>
            <person name="Hu H."/>
            <person name="Hunt B.G."/>
            <person name="Huylmans A.K."/>
            <person name="Khalil S.M."/>
            <person name="Mitchell R.D."/>
            <person name="Munoz-Torres M.C."/>
            <person name="Mustard J.A."/>
            <person name="Pan H."/>
            <person name="Reese J.T."/>
            <person name="Scharf M.E."/>
            <person name="Sun F."/>
            <person name="Vogel H."/>
            <person name="Xiao J."/>
            <person name="Yang W."/>
            <person name="Yang Z."/>
            <person name="Yang Z."/>
            <person name="Zhou J."/>
            <person name="Zhu J."/>
            <person name="Brent C.S."/>
            <person name="Elsik C.G."/>
            <person name="Goodisman M.A."/>
            <person name="Liberles D.A."/>
            <person name="Roe R.M."/>
            <person name="Vargo E.L."/>
            <person name="Vilcinskas A."/>
            <person name="Wang J."/>
            <person name="Bornberg-Bauer E."/>
            <person name="Korb J."/>
            <person name="Zhang G."/>
            <person name="Liebig J."/>
        </authorList>
    </citation>
    <scope>NUCLEOTIDE SEQUENCE [LARGE SCALE GENOMIC DNA]</scope>
    <source>
        <tissue evidence="15">Whole organism</tissue>
    </source>
</reference>
<dbReference type="AlphaFoldDB" id="A0A067RQY6"/>
<dbReference type="SUPFAM" id="SSF57667">
    <property type="entry name" value="beta-beta-alpha zinc fingers"/>
    <property type="match status" value="5"/>
</dbReference>
<dbReference type="SUPFAM" id="SSF57716">
    <property type="entry name" value="Glucocorticoid receptor-like (DNA-binding domain)"/>
    <property type="match status" value="1"/>
</dbReference>
<dbReference type="Pfam" id="PF00096">
    <property type="entry name" value="zf-C2H2"/>
    <property type="match status" value="3"/>
</dbReference>
<keyword evidence="4 10" id="KW-0863">Zinc-finger</keyword>
<dbReference type="OMA" id="HCCEYCN"/>
<evidence type="ECO:0000256" key="7">
    <source>
        <dbReference type="ARBA" id="ARBA00023125"/>
    </source>
</evidence>